<feature type="signal peptide" evidence="1">
    <location>
        <begin position="1"/>
        <end position="21"/>
    </location>
</feature>
<accession>A0A921FAV9</accession>
<keyword evidence="1" id="KW-0732">Signal</keyword>
<sequence>MKIKFLPILLVSLLVTMSAMTSCLDNDIEQVTYSSETSITSFSLGTLHVKRVGKDSKGEDSTYTDTISMANYPFTINQAMRTIENKDSLPVGTDISRVLTKITADTDYILYGKIDSEGAEAKDTLWTSSDSINFAFAPTEGLSFKVLAYSGVMGKAYRVKINVHNQEPDSLQWTKEPIGAGFTSGTLIKQKAVYANDKIYVFGTTQNGKQVVEYTSVSNGTPGTSWTTINLPDATDTYSATLCQGNIYFLVEQVLYKLTDNGCEASSVSNLFQLIAGIDNLLYARTAKDESYVYDVQANSGTTENYNITDFPSKGTRTLSVNIPVSYNTSLTRAVVMGYNTEKADGSGIVSTRLTNDNTWSTYNYEEADTFRCPNIVDPSLIYYNKKLYVFGGEITSKDYTDYKNPFSTLFCSTDNGLTWETVKEDMTFATEGTSFVELYNRGKVKGEGSYSCVVDKDNFIWIIWNNGYMSRGRINHFGFLPKWE</sequence>
<feature type="chain" id="PRO_5037042394" evidence="1">
    <location>
        <begin position="22"/>
        <end position="485"/>
    </location>
</feature>
<dbReference type="SUPFAM" id="SSF50939">
    <property type="entry name" value="Sialidases"/>
    <property type="match status" value="1"/>
</dbReference>
<feature type="domain" description="DUF6242" evidence="3">
    <location>
        <begin position="167"/>
        <end position="482"/>
    </location>
</feature>
<evidence type="ECO:0000259" key="3">
    <source>
        <dbReference type="Pfam" id="PF25852"/>
    </source>
</evidence>
<dbReference type="Proteomes" id="UP000718012">
    <property type="component" value="Unassembled WGS sequence"/>
</dbReference>
<dbReference type="InterPro" id="IPR046209">
    <property type="entry name" value="DUF6242_N"/>
</dbReference>
<feature type="domain" description="DUF6242" evidence="2">
    <location>
        <begin position="42"/>
        <end position="161"/>
    </location>
</feature>
<evidence type="ECO:0000259" key="2">
    <source>
        <dbReference type="Pfam" id="PF19755"/>
    </source>
</evidence>
<dbReference type="InterPro" id="IPR036278">
    <property type="entry name" value="Sialidase_sf"/>
</dbReference>
<name>A0A921FAV9_9BACT</name>
<dbReference type="PROSITE" id="PS51257">
    <property type="entry name" value="PROKAR_LIPOPROTEIN"/>
    <property type="match status" value="1"/>
</dbReference>
<evidence type="ECO:0000313" key="4">
    <source>
        <dbReference type="EMBL" id="HJF06693.1"/>
    </source>
</evidence>
<organism evidence="4 5">
    <name type="scientific">Phocaeicola coprocola</name>
    <dbReference type="NCBI Taxonomy" id="310298"/>
    <lineage>
        <taxon>Bacteria</taxon>
        <taxon>Pseudomonadati</taxon>
        <taxon>Bacteroidota</taxon>
        <taxon>Bacteroidia</taxon>
        <taxon>Bacteroidales</taxon>
        <taxon>Bacteroidaceae</taxon>
        <taxon>Phocaeicola</taxon>
    </lineage>
</organism>
<dbReference type="InterPro" id="IPR015915">
    <property type="entry name" value="Kelch-typ_b-propeller"/>
</dbReference>
<reference evidence="4" key="1">
    <citation type="journal article" date="2021" name="PeerJ">
        <title>Extensive microbial diversity within the chicken gut microbiome revealed by metagenomics and culture.</title>
        <authorList>
            <person name="Gilroy R."/>
            <person name="Ravi A."/>
            <person name="Getino M."/>
            <person name="Pursley I."/>
            <person name="Horton D.L."/>
            <person name="Alikhan N.F."/>
            <person name="Baker D."/>
            <person name="Gharbi K."/>
            <person name="Hall N."/>
            <person name="Watson M."/>
            <person name="Adriaenssens E.M."/>
            <person name="Foster-Nyarko E."/>
            <person name="Jarju S."/>
            <person name="Secka A."/>
            <person name="Antonio M."/>
            <person name="Oren A."/>
            <person name="Chaudhuri R.R."/>
            <person name="La Ragione R."/>
            <person name="Hildebrand F."/>
            <person name="Pallen M.J."/>
        </authorList>
    </citation>
    <scope>NUCLEOTIDE SEQUENCE</scope>
    <source>
        <strain evidence="4">CHK165-8395</strain>
    </source>
</reference>
<proteinExistence type="predicted"/>
<dbReference type="AlphaFoldDB" id="A0A921FAV9"/>
<reference evidence="4" key="2">
    <citation type="submission" date="2021-09" db="EMBL/GenBank/DDBJ databases">
        <authorList>
            <person name="Gilroy R."/>
        </authorList>
    </citation>
    <scope>NUCLEOTIDE SEQUENCE</scope>
    <source>
        <strain evidence="4">CHK165-8395</strain>
    </source>
</reference>
<dbReference type="Pfam" id="PF25852">
    <property type="entry name" value="DUF6242_C"/>
    <property type="match status" value="1"/>
</dbReference>
<comment type="caution">
    <text evidence="4">The sequence shown here is derived from an EMBL/GenBank/DDBJ whole genome shotgun (WGS) entry which is preliminary data.</text>
</comment>
<dbReference type="InterPro" id="IPR058667">
    <property type="entry name" value="DUF6242_C"/>
</dbReference>
<gene>
    <name evidence="4" type="ORF">K8U81_00665</name>
</gene>
<protein>
    <submittedName>
        <fullName evidence="4">DUF6242 domain-containing protein</fullName>
    </submittedName>
</protein>
<dbReference type="Pfam" id="PF19755">
    <property type="entry name" value="DUF6242"/>
    <property type="match status" value="1"/>
</dbReference>
<evidence type="ECO:0000256" key="1">
    <source>
        <dbReference type="SAM" id="SignalP"/>
    </source>
</evidence>
<dbReference type="EMBL" id="DYXD01000012">
    <property type="protein sequence ID" value="HJF06693.1"/>
    <property type="molecule type" value="Genomic_DNA"/>
</dbReference>
<evidence type="ECO:0000313" key="5">
    <source>
        <dbReference type="Proteomes" id="UP000718012"/>
    </source>
</evidence>
<dbReference type="Gene3D" id="2.120.10.80">
    <property type="entry name" value="Kelch-type beta propeller"/>
    <property type="match status" value="1"/>
</dbReference>